<keyword evidence="2" id="KW-1185">Reference proteome</keyword>
<reference evidence="1" key="1">
    <citation type="submission" date="2021-10" db="EMBL/GenBank/DDBJ databases">
        <title>Tropical sea cucumber genome reveals ecological adaptation and Cuvierian tubules defense mechanism.</title>
        <authorList>
            <person name="Chen T."/>
        </authorList>
    </citation>
    <scope>NUCLEOTIDE SEQUENCE</scope>
    <source>
        <strain evidence="1">Nanhai2018</strain>
        <tissue evidence="1">Muscle</tissue>
    </source>
</reference>
<comment type="caution">
    <text evidence="1">The sequence shown here is derived from an EMBL/GenBank/DDBJ whole genome shotgun (WGS) entry which is preliminary data.</text>
</comment>
<gene>
    <name evidence="1" type="ORF">HOLleu_04966</name>
</gene>
<dbReference type="EMBL" id="JAIZAY010000002">
    <property type="protein sequence ID" value="KAJ8046328.1"/>
    <property type="molecule type" value="Genomic_DNA"/>
</dbReference>
<accession>A0A9Q1CKB4</accession>
<dbReference type="AlphaFoldDB" id="A0A9Q1CKB4"/>
<proteinExistence type="predicted"/>
<dbReference type="Proteomes" id="UP001152320">
    <property type="component" value="Chromosome 2"/>
</dbReference>
<protein>
    <submittedName>
        <fullName evidence="1">Uncharacterized protein</fullName>
    </submittedName>
</protein>
<name>A0A9Q1CKB4_HOLLE</name>
<evidence type="ECO:0000313" key="1">
    <source>
        <dbReference type="EMBL" id="KAJ8046328.1"/>
    </source>
</evidence>
<evidence type="ECO:0000313" key="2">
    <source>
        <dbReference type="Proteomes" id="UP001152320"/>
    </source>
</evidence>
<sequence>MRAKRAEILSVNKISLTKSAFRICIETLNNCPTNIHTTQKASQIEPRHFSLRKCGGGALILCPPSIEMWGDLSPRTSQI</sequence>
<organism evidence="1 2">
    <name type="scientific">Holothuria leucospilota</name>
    <name type="common">Black long sea cucumber</name>
    <name type="synonym">Mertensiothuria leucospilota</name>
    <dbReference type="NCBI Taxonomy" id="206669"/>
    <lineage>
        <taxon>Eukaryota</taxon>
        <taxon>Metazoa</taxon>
        <taxon>Echinodermata</taxon>
        <taxon>Eleutherozoa</taxon>
        <taxon>Echinozoa</taxon>
        <taxon>Holothuroidea</taxon>
        <taxon>Aspidochirotacea</taxon>
        <taxon>Aspidochirotida</taxon>
        <taxon>Holothuriidae</taxon>
        <taxon>Holothuria</taxon>
    </lineage>
</organism>